<accession>A0A0S1MJH8</accession>
<dbReference type="PRINTS" id="PR00837">
    <property type="entry name" value="V5TPXLIKE"/>
</dbReference>
<evidence type="ECO:0000256" key="1">
    <source>
        <dbReference type="SAM" id="SignalP"/>
    </source>
</evidence>
<name>A0A0S1MJH8_PHAPC</name>
<evidence type="ECO:0000259" key="2">
    <source>
        <dbReference type="SMART" id="SM00198"/>
    </source>
</evidence>
<dbReference type="SMART" id="SM00198">
    <property type="entry name" value="SCP"/>
    <property type="match status" value="1"/>
</dbReference>
<evidence type="ECO:0000313" key="3">
    <source>
        <dbReference type="EMBL" id="ALL41030.1"/>
    </source>
</evidence>
<dbReference type="PANTHER" id="PTHR10334">
    <property type="entry name" value="CYSTEINE-RICH SECRETORY PROTEIN-RELATED"/>
    <property type="match status" value="1"/>
</dbReference>
<sequence length="251" mass="27137">MANIVYLAVLAALMVFQIDHVISNPTNTAERLSRSSVSNSLLLKRSSGRTNTNSRTTWWTWSSTEGYKSGAGYLPQENPVDQTNIPAVPTSPTVETSTTSAGSDAQQWLDAHNHWRSTYKVGALQWSEQLVNASKVLTSSCVWKHTENNKYGENMSAGQSSSKEVVDEWVTGPGEREAYSRGSNGYSHFTQVVWADTTAVGCSMTSCTDVAGSGLPQSPVKFWACEYNPAGNVIGQFDQNVKASTGGLPLA</sequence>
<evidence type="ECO:0000313" key="5">
    <source>
        <dbReference type="Proteomes" id="UP001153365"/>
    </source>
</evidence>
<dbReference type="Proteomes" id="UP001153365">
    <property type="component" value="Unassembled WGS sequence"/>
</dbReference>
<keyword evidence="1" id="KW-0732">Signal</keyword>
<reference evidence="4" key="2">
    <citation type="submission" date="2022-06" db="EMBL/GenBank/DDBJ databases">
        <authorList>
            <consortium name="SYNGENTA / RWTH Aachen University"/>
        </authorList>
    </citation>
    <scope>NUCLEOTIDE SEQUENCE</scope>
</reference>
<dbReference type="EMBL" id="CALTRL010004515">
    <property type="protein sequence ID" value="CAH7683176.1"/>
    <property type="molecule type" value="Genomic_DNA"/>
</dbReference>
<evidence type="ECO:0000313" key="4">
    <source>
        <dbReference type="EMBL" id="CAH7683176.1"/>
    </source>
</evidence>
<organism evidence="3">
    <name type="scientific">Phakopsora pachyrhizi</name>
    <name type="common">Asian soybean rust disease fungus</name>
    <dbReference type="NCBI Taxonomy" id="170000"/>
    <lineage>
        <taxon>Eukaryota</taxon>
        <taxon>Fungi</taxon>
        <taxon>Dikarya</taxon>
        <taxon>Basidiomycota</taxon>
        <taxon>Pucciniomycotina</taxon>
        <taxon>Pucciniomycetes</taxon>
        <taxon>Pucciniales</taxon>
        <taxon>Phakopsoraceae</taxon>
        <taxon>Phakopsora</taxon>
    </lineage>
</organism>
<dbReference type="Pfam" id="PF00188">
    <property type="entry name" value="CAP"/>
    <property type="match status" value="1"/>
</dbReference>
<dbReference type="InterPro" id="IPR001283">
    <property type="entry name" value="CRISP-related"/>
</dbReference>
<dbReference type="InterPro" id="IPR035940">
    <property type="entry name" value="CAP_sf"/>
</dbReference>
<dbReference type="EMBL" id="KT246939">
    <property type="protein sequence ID" value="ALL41030.1"/>
    <property type="molecule type" value="mRNA"/>
</dbReference>
<feature type="chain" id="PRO_5044546729" evidence="1">
    <location>
        <begin position="24"/>
        <end position="251"/>
    </location>
</feature>
<dbReference type="SUPFAM" id="SSF55797">
    <property type="entry name" value="PR-1-like"/>
    <property type="match status" value="1"/>
</dbReference>
<feature type="domain" description="SCP" evidence="2">
    <location>
        <begin position="103"/>
        <end position="235"/>
    </location>
</feature>
<gene>
    <name evidence="4" type="ORF">PPACK8108_LOCUS16546</name>
</gene>
<protein>
    <submittedName>
        <fullName evidence="4">CAP domain-containing protein</fullName>
    </submittedName>
</protein>
<keyword evidence="5" id="KW-1185">Reference proteome</keyword>
<reference evidence="3" key="1">
    <citation type="submission" date="2015-07" db="EMBL/GenBank/DDBJ databases">
        <title>Elucidating the P. pachyrhizi secretome and potential effectors.</title>
        <authorList>
            <person name="de Carvalho M.C.C.G."/>
            <person name="Nascimento L.C."/>
            <person name="Darben L.M."/>
            <person name="Polizel-Podanosqui A.M."/>
            <person name="Lopes-Caitar V.S."/>
            <person name="Rocha C.S."/>
            <person name="Qi M."/>
            <person name="Carazolle M."/>
            <person name="Kuwahara M.K."/>
            <person name="Pereira G.A.G."/>
            <person name="Abdelnoor R.V."/>
            <person name="Whitham S.A."/>
            <person name="Marcelino-Guimaraes F.C."/>
        </authorList>
    </citation>
    <scope>NUCLEOTIDE SEQUENCE</scope>
</reference>
<dbReference type="Gene3D" id="3.40.33.10">
    <property type="entry name" value="CAP"/>
    <property type="match status" value="1"/>
</dbReference>
<feature type="signal peptide" evidence="1">
    <location>
        <begin position="1"/>
        <end position="23"/>
    </location>
</feature>
<dbReference type="InterPro" id="IPR014044">
    <property type="entry name" value="CAP_dom"/>
</dbReference>
<proteinExistence type="evidence at transcript level"/>
<dbReference type="AlphaFoldDB" id="A0A0S1MJH8"/>